<keyword evidence="7" id="KW-0560">Oxidoreductase</keyword>
<organism evidence="11 12">
    <name type="scientific">Streptomyces sparsogenes DSM 40356</name>
    <dbReference type="NCBI Taxonomy" id="1331668"/>
    <lineage>
        <taxon>Bacteria</taxon>
        <taxon>Bacillati</taxon>
        <taxon>Actinomycetota</taxon>
        <taxon>Actinomycetes</taxon>
        <taxon>Kitasatosporales</taxon>
        <taxon>Streptomycetaceae</taxon>
        <taxon>Streptomyces</taxon>
    </lineage>
</organism>
<dbReference type="PROSITE" id="PS50206">
    <property type="entry name" value="RHODANESE_3"/>
    <property type="match status" value="1"/>
</dbReference>
<dbReference type="EMBL" id="ASQP01000326">
    <property type="protein sequence ID" value="OMI36609.1"/>
    <property type="molecule type" value="Genomic_DNA"/>
</dbReference>
<dbReference type="InterPro" id="IPR051793">
    <property type="entry name" value="NADH:flavin_oxidoreductase"/>
</dbReference>
<keyword evidence="12" id="KW-1185">Reference proteome</keyword>
<dbReference type="Pfam" id="PF07992">
    <property type="entry name" value="Pyr_redox_2"/>
    <property type="match status" value="1"/>
</dbReference>
<dbReference type="Gene3D" id="3.20.20.70">
    <property type="entry name" value="Aldolase class I"/>
    <property type="match status" value="1"/>
</dbReference>
<sequence>MSRNDPVLQPLRVNNLLLRNRIYSTGHAPSGYLDGGAPGPRYALYHEEKAKGGIALTIIGGSSNVAPDSANVFDQIDAGDDAVLPFYRSISERVHEHGAAIMLQVTHLGRRSKWDIDRWLPAVGPSAVRERAHRSFPKEIERFDIDRIVKAYGAAARRAREGGLDGIEIAAMAGHLIDQFWSPRTNHRDDEFGGSLENRLRFGRLVLEEVRRQVGTDFVVGLRIPGDEGVRGGLDAADCLDIATAMADTGALDFLSVIRGAGNTDRELSDVIPVFGRPLGADVSVAGAIRKAVHLPVFHAGRIADLPTARYAIDAGHADMVGMTRAHIADPHLVAKLIAGEEDRIRPCVGATYCASRVETFCLHNPATGREAVIPHLVTPGADTKRVVVIGGGPAGLEAARVCAERGHDVTLLEAAGQLGGQVLLAARTPRHAEKAGIVHWLAQEVRRLKVTVALNHFAEPEDVLALRPDVVVVATGGLPNTSVVESGEELITTTWDVLGGTPRPGRRVLVYDDHGGEQALTAAERLAAAGVRVELVTPDRMVGADVTGTIYPDYLRALYASGAVLTPDHELRSVRRENGALITTLANVYSDAVVERTVDEVVVEHGTLPVDDLYGRLRAGSRNLGETDPVALTEGRPQTTVAHPDGDYQLFRIGDAVAHRNIHAAILDARRLCMAL</sequence>
<dbReference type="CDD" id="cd04734">
    <property type="entry name" value="OYE_like_3_FMN"/>
    <property type="match status" value="1"/>
</dbReference>
<evidence type="ECO:0000256" key="3">
    <source>
        <dbReference type="ARBA" id="ARBA00011048"/>
    </source>
</evidence>
<dbReference type="InterPro" id="IPR013785">
    <property type="entry name" value="Aldolase_TIM"/>
</dbReference>
<dbReference type="GO" id="GO:0008670">
    <property type="term" value="F:2,4-dienoyl-CoA reductase (NADPH) activity"/>
    <property type="evidence" value="ECO:0007669"/>
    <property type="project" value="TreeGrafter"/>
</dbReference>
<dbReference type="AlphaFoldDB" id="A0A1R1SF17"/>
<keyword evidence="5" id="KW-0288">FMN</keyword>
<keyword evidence="4" id="KW-0285">Flavoprotein</keyword>
<name>A0A1R1SF17_9ACTN</name>
<dbReference type="Gene3D" id="3.40.50.720">
    <property type="entry name" value="NAD(P)-binding Rossmann-like Domain"/>
    <property type="match status" value="1"/>
</dbReference>
<proteinExistence type="inferred from homology"/>
<dbReference type="InterPro" id="IPR036188">
    <property type="entry name" value="FAD/NAD-bd_sf"/>
</dbReference>
<dbReference type="InterPro" id="IPR023753">
    <property type="entry name" value="FAD/NAD-binding_dom"/>
</dbReference>
<comment type="caution">
    <text evidence="11">The sequence shown here is derived from an EMBL/GenBank/DDBJ whole genome shotgun (WGS) entry which is preliminary data.</text>
</comment>
<keyword evidence="8" id="KW-0408">Iron</keyword>
<comment type="similarity">
    <text evidence="3">In the N-terminal section; belongs to the NADH:flavin oxidoreductase/NADH oxidase family.</text>
</comment>
<protein>
    <submittedName>
        <fullName evidence="11">Putative N-methylproline demethylase</fullName>
    </submittedName>
</protein>
<keyword evidence="11" id="KW-0489">Methyltransferase</keyword>
<dbReference type="PRINTS" id="PR00411">
    <property type="entry name" value="PNDRDTASEI"/>
</dbReference>
<evidence type="ECO:0000256" key="6">
    <source>
        <dbReference type="ARBA" id="ARBA00022723"/>
    </source>
</evidence>
<gene>
    <name evidence="11" type="ORF">SPAR_25446</name>
</gene>
<keyword evidence="11" id="KW-0808">Transferase</keyword>
<dbReference type="Pfam" id="PF00724">
    <property type="entry name" value="Oxidored_FMN"/>
    <property type="match status" value="1"/>
</dbReference>
<dbReference type="Gene3D" id="3.50.50.60">
    <property type="entry name" value="FAD/NAD(P)-binding domain"/>
    <property type="match status" value="1"/>
</dbReference>
<evidence type="ECO:0000259" key="10">
    <source>
        <dbReference type="PROSITE" id="PS50206"/>
    </source>
</evidence>
<dbReference type="RefSeq" id="WP_065967938.1">
    <property type="nucleotide sequence ID" value="NZ_ASQP01000326.1"/>
</dbReference>
<dbReference type="PANTHER" id="PTHR42917:SF2">
    <property type="entry name" value="2,4-DIENOYL-COA REDUCTASE [(2E)-ENOYL-COA-PRODUCING]"/>
    <property type="match status" value="1"/>
</dbReference>
<evidence type="ECO:0000256" key="9">
    <source>
        <dbReference type="ARBA" id="ARBA00023014"/>
    </source>
</evidence>
<reference evidence="11 12" key="1">
    <citation type="submission" date="2013-05" db="EMBL/GenBank/DDBJ databases">
        <title>Genome sequence of Streptomyces sparsogenes DSM 40356.</title>
        <authorList>
            <person name="Coyne S."/>
            <person name="Seebeck F.P."/>
        </authorList>
    </citation>
    <scope>NUCLEOTIDE SEQUENCE [LARGE SCALE GENOMIC DNA]</scope>
    <source>
        <strain evidence="11 12">DSM 40356</strain>
    </source>
</reference>
<evidence type="ECO:0000256" key="2">
    <source>
        <dbReference type="ARBA" id="ARBA00001966"/>
    </source>
</evidence>
<dbReference type="GO" id="GO:0032259">
    <property type="term" value="P:methylation"/>
    <property type="evidence" value="ECO:0007669"/>
    <property type="project" value="UniProtKB-KW"/>
</dbReference>
<dbReference type="GO" id="GO:0033543">
    <property type="term" value="P:fatty acid beta-oxidation, unsaturated, even number, reductase/isomerase pathway"/>
    <property type="evidence" value="ECO:0007669"/>
    <property type="project" value="TreeGrafter"/>
</dbReference>
<accession>A0A1R1SF17</accession>
<keyword evidence="6" id="KW-0479">Metal-binding</keyword>
<dbReference type="GO" id="GO:0051536">
    <property type="term" value="F:iron-sulfur cluster binding"/>
    <property type="evidence" value="ECO:0007669"/>
    <property type="project" value="UniProtKB-KW"/>
</dbReference>
<evidence type="ECO:0000256" key="8">
    <source>
        <dbReference type="ARBA" id="ARBA00023004"/>
    </source>
</evidence>
<evidence type="ECO:0000256" key="1">
    <source>
        <dbReference type="ARBA" id="ARBA00001917"/>
    </source>
</evidence>
<dbReference type="InterPro" id="IPR001763">
    <property type="entry name" value="Rhodanese-like_dom"/>
</dbReference>
<dbReference type="GO" id="GO:0046872">
    <property type="term" value="F:metal ion binding"/>
    <property type="evidence" value="ECO:0007669"/>
    <property type="project" value="UniProtKB-KW"/>
</dbReference>
<dbReference type="Proteomes" id="UP000186168">
    <property type="component" value="Unassembled WGS sequence"/>
</dbReference>
<dbReference type="STRING" id="67365.GCA_001704635_03443"/>
<evidence type="ECO:0000313" key="12">
    <source>
        <dbReference type="Proteomes" id="UP000186168"/>
    </source>
</evidence>
<dbReference type="SUPFAM" id="SSF51905">
    <property type="entry name" value="FAD/NAD(P)-binding domain"/>
    <property type="match status" value="1"/>
</dbReference>
<feature type="domain" description="Rhodanese" evidence="10">
    <location>
        <begin position="499"/>
        <end position="544"/>
    </location>
</feature>
<comment type="cofactor">
    <cofactor evidence="1">
        <name>FMN</name>
        <dbReference type="ChEBI" id="CHEBI:58210"/>
    </cofactor>
</comment>
<comment type="cofactor">
    <cofactor evidence="2">
        <name>[4Fe-4S] cluster</name>
        <dbReference type="ChEBI" id="CHEBI:49883"/>
    </cofactor>
</comment>
<evidence type="ECO:0000256" key="5">
    <source>
        <dbReference type="ARBA" id="ARBA00022643"/>
    </source>
</evidence>
<evidence type="ECO:0000313" key="11">
    <source>
        <dbReference type="EMBL" id="OMI36609.1"/>
    </source>
</evidence>
<dbReference type="PRINTS" id="PR00368">
    <property type="entry name" value="FADPNR"/>
</dbReference>
<dbReference type="GeneID" id="96748015"/>
<dbReference type="InterPro" id="IPR001155">
    <property type="entry name" value="OxRdtase_FMN_N"/>
</dbReference>
<evidence type="ECO:0000256" key="4">
    <source>
        <dbReference type="ARBA" id="ARBA00022630"/>
    </source>
</evidence>
<evidence type="ECO:0000256" key="7">
    <source>
        <dbReference type="ARBA" id="ARBA00023002"/>
    </source>
</evidence>
<dbReference type="GO" id="GO:0008168">
    <property type="term" value="F:methyltransferase activity"/>
    <property type="evidence" value="ECO:0007669"/>
    <property type="project" value="UniProtKB-KW"/>
</dbReference>
<dbReference type="PANTHER" id="PTHR42917">
    <property type="entry name" value="2,4-DIENOYL-COA REDUCTASE"/>
    <property type="match status" value="1"/>
</dbReference>
<keyword evidence="9" id="KW-0411">Iron-sulfur</keyword>
<dbReference type="GO" id="GO:0010181">
    <property type="term" value="F:FMN binding"/>
    <property type="evidence" value="ECO:0007669"/>
    <property type="project" value="InterPro"/>
</dbReference>
<dbReference type="SUPFAM" id="SSF51395">
    <property type="entry name" value="FMN-linked oxidoreductases"/>
    <property type="match status" value="1"/>
</dbReference>